<feature type="transmembrane region" description="Helical" evidence="4">
    <location>
        <begin position="266"/>
        <end position="289"/>
    </location>
</feature>
<dbReference type="Gene3D" id="1.20.1250.20">
    <property type="entry name" value="MFS general substrate transporter like domains"/>
    <property type="match status" value="2"/>
</dbReference>
<dbReference type="Proteomes" id="UP000298213">
    <property type="component" value="Unassembled WGS sequence"/>
</dbReference>
<feature type="transmembrane region" description="Helical" evidence="4">
    <location>
        <begin position="53"/>
        <end position="76"/>
    </location>
</feature>
<evidence type="ECO:0000256" key="3">
    <source>
        <dbReference type="ARBA" id="ARBA00023136"/>
    </source>
</evidence>
<keyword evidence="6" id="KW-1185">Reference proteome</keyword>
<comment type="caution">
    <text evidence="5">The sequence shown here is derived from an EMBL/GenBank/DDBJ whole genome shotgun (WGS) entry which is preliminary data.</text>
</comment>
<dbReference type="PANTHER" id="PTHR23526">
    <property type="entry name" value="INTEGRAL MEMBRANE TRANSPORT PROTEIN-RELATED"/>
    <property type="match status" value="1"/>
</dbReference>
<keyword evidence="1 4" id="KW-0812">Transmembrane</keyword>
<feature type="transmembrane region" description="Helical" evidence="4">
    <location>
        <begin position="363"/>
        <end position="391"/>
    </location>
</feature>
<organism evidence="5 6">
    <name type="scientific">Sphingomonas parva</name>
    <dbReference type="NCBI Taxonomy" id="2555898"/>
    <lineage>
        <taxon>Bacteria</taxon>
        <taxon>Pseudomonadati</taxon>
        <taxon>Pseudomonadota</taxon>
        <taxon>Alphaproteobacteria</taxon>
        <taxon>Sphingomonadales</taxon>
        <taxon>Sphingomonadaceae</taxon>
        <taxon>Sphingomonas</taxon>
    </lineage>
</organism>
<feature type="transmembrane region" description="Helical" evidence="4">
    <location>
        <begin position="301"/>
        <end position="319"/>
    </location>
</feature>
<dbReference type="GO" id="GO:0022857">
    <property type="term" value="F:transmembrane transporter activity"/>
    <property type="evidence" value="ECO:0007669"/>
    <property type="project" value="InterPro"/>
</dbReference>
<gene>
    <name evidence="5" type="ORF">E2493_03685</name>
</gene>
<accession>A0A4Y8ZUI0</accession>
<dbReference type="AlphaFoldDB" id="A0A4Y8ZUI0"/>
<keyword evidence="2 4" id="KW-1133">Transmembrane helix</keyword>
<protein>
    <submittedName>
        <fullName evidence="5">MFS transporter</fullName>
    </submittedName>
</protein>
<dbReference type="RefSeq" id="WP_135083848.1">
    <property type="nucleotide sequence ID" value="NZ_SPDV01000005.1"/>
</dbReference>
<feature type="transmembrane region" description="Helical" evidence="4">
    <location>
        <begin position="235"/>
        <end position="260"/>
    </location>
</feature>
<dbReference type="Pfam" id="PF07690">
    <property type="entry name" value="MFS_1"/>
    <property type="match status" value="1"/>
</dbReference>
<evidence type="ECO:0000313" key="6">
    <source>
        <dbReference type="Proteomes" id="UP000298213"/>
    </source>
</evidence>
<name>A0A4Y8ZUI0_9SPHN</name>
<proteinExistence type="predicted"/>
<dbReference type="EMBL" id="SPDV01000005">
    <property type="protein sequence ID" value="TFI59584.1"/>
    <property type="molecule type" value="Genomic_DNA"/>
</dbReference>
<dbReference type="PANTHER" id="PTHR23526:SF2">
    <property type="entry name" value="MAJOR FACILITATOR SUPERFAMILY (MFS) PROFILE DOMAIN-CONTAINING PROTEIN"/>
    <property type="match status" value="1"/>
</dbReference>
<dbReference type="InterPro" id="IPR036259">
    <property type="entry name" value="MFS_trans_sf"/>
</dbReference>
<feature type="transmembrane region" description="Helical" evidence="4">
    <location>
        <begin position="331"/>
        <end position="351"/>
    </location>
</feature>
<dbReference type="CDD" id="cd06174">
    <property type="entry name" value="MFS"/>
    <property type="match status" value="1"/>
</dbReference>
<feature type="transmembrane region" description="Helical" evidence="4">
    <location>
        <begin position="83"/>
        <end position="106"/>
    </location>
</feature>
<evidence type="ECO:0000256" key="2">
    <source>
        <dbReference type="ARBA" id="ARBA00022989"/>
    </source>
</evidence>
<dbReference type="InterPro" id="IPR011701">
    <property type="entry name" value="MFS"/>
</dbReference>
<feature type="transmembrane region" description="Helical" evidence="4">
    <location>
        <begin position="418"/>
        <end position="438"/>
    </location>
</feature>
<evidence type="ECO:0000256" key="1">
    <source>
        <dbReference type="ARBA" id="ARBA00022692"/>
    </source>
</evidence>
<dbReference type="SUPFAM" id="SSF103473">
    <property type="entry name" value="MFS general substrate transporter"/>
    <property type="match status" value="1"/>
</dbReference>
<dbReference type="OrthoDB" id="9772882at2"/>
<evidence type="ECO:0000313" key="5">
    <source>
        <dbReference type="EMBL" id="TFI59584.1"/>
    </source>
</evidence>
<feature type="transmembrane region" description="Helical" evidence="4">
    <location>
        <begin position="26"/>
        <end position="47"/>
    </location>
</feature>
<evidence type="ECO:0000256" key="4">
    <source>
        <dbReference type="SAM" id="Phobius"/>
    </source>
</evidence>
<feature type="transmembrane region" description="Helical" evidence="4">
    <location>
        <begin position="179"/>
        <end position="200"/>
    </location>
</feature>
<keyword evidence="3 4" id="KW-0472">Membrane</keyword>
<reference evidence="5 6" key="1">
    <citation type="submission" date="2019-03" db="EMBL/GenBank/DDBJ databases">
        <title>Genome sequence of Sphingomonas sp. 17J27-24.</title>
        <authorList>
            <person name="Kim M."/>
            <person name="Maeng S."/>
            <person name="Sathiyaraj S."/>
        </authorList>
    </citation>
    <scope>NUCLEOTIDE SEQUENCE [LARGE SCALE GENOMIC DNA]</scope>
    <source>
        <strain evidence="5 6">17J27-24</strain>
    </source>
</reference>
<dbReference type="InterPro" id="IPR052528">
    <property type="entry name" value="Sugar_transport-like"/>
</dbReference>
<sequence length="524" mass="55661">MRLTHVQGSVSPEELHRGVNRLMADAAFATIVGTLNSGVVLVAYALFLGASPTVIGILAAVPFLCQLLQAPAILLVERVRSRRLISICALFTARLALPLMAALAFLPNKNVALALLVIGEIVHCAFNSVAGCSWNSWIRDLVPSDTLGKFFARRTVWATLLGAAGTASAAGALELSNRGYAGAGIVFFTLYAAGFAASLVSTWQLAHVPETEMVRPAHRRSLNGLLKKPLKDRNFLTIVRFLASWQFAVNFALPFFTVFLVQQAGYSAGFVLFLSIISQLSNLLVLRGWGELSDRFANKTVLAVAAPGFIACIAAMAIVPELGSSRSAYLITLHILMGMASAGVALASNAITMKAAPEGEAHVYMATSSLITSTAAGVAPLIGGLFASYFAHRQLSFDLTWTSPEGVAEVVALSFNWWQFYFLISAAMGVIALMRLSAVTEQGAVQPREMIVHVLNSARRGIRNASPVAGLRASVAFPAAALIEARGRSGAQPWRTPRHAVTAVARSLLRPRRAGGGLPAAAQL</sequence>
<feature type="transmembrane region" description="Helical" evidence="4">
    <location>
        <begin position="112"/>
        <end position="134"/>
    </location>
</feature>
<feature type="transmembrane region" description="Helical" evidence="4">
    <location>
        <begin position="155"/>
        <end position="173"/>
    </location>
</feature>